<organism evidence="2">
    <name type="scientific">Aureoumbra lagunensis</name>
    <dbReference type="NCBI Taxonomy" id="44058"/>
    <lineage>
        <taxon>Eukaryota</taxon>
        <taxon>Sar</taxon>
        <taxon>Stramenopiles</taxon>
        <taxon>Ochrophyta</taxon>
        <taxon>Pelagophyceae</taxon>
        <taxon>Pelagomonadales</taxon>
        <taxon>Aureoumbra</taxon>
    </lineage>
</organism>
<protein>
    <submittedName>
        <fullName evidence="2">Uncharacterized protein</fullName>
    </submittedName>
</protein>
<feature type="compositionally biased region" description="Basic residues" evidence="1">
    <location>
        <begin position="45"/>
        <end position="55"/>
    </location>
</feature>
<dbReference type="EMBL" id="HBIJ01010477">
    <property type="protein sequence ID" value="CAE0366457.1"/>
    <property type="molecule type" value="Transcribed_RNA"/>
</dbReference>
<sequence length="299" mass="34145">MNLSDDNEEVEWCGFSEVYSRRKRRRLTYSDRMNLYVRPSQNRTSRPRSRPRLSSRKNMNWPSHVERFAAEVGVTWIVSVCGGNAPHRLSVCRALSKALRTPPEDVINQCPWLLCPPRQWQPARSVTRLAPDPLLTREEIDAGLTDSDSNRGYHPPPDIPFDHGQRLQPVQEEPISTTEKEEEKKRKKDDEEEIIQDPGLLRTEIPQIKEKIPEHEVPVSQLKNLVDCSEEEGEQDDQEALLRSKSLVLQLADHSLLDAVRIAAPSTICLNDNFDDRDDGDLSNTQALDALIDLLAEIT</sequence>
<evidence type="ECO:0000313" key="2">
    <source>
        <dbReference type="EMBL" id="CAE0366457.1"/>
    </source>
</evidence>
<evidence type="ECO:0000256" key="1">
    <source>
        <dbReference type="SAM" id="MobiDB-lite"/>
    </source>
</evidence>
<accession>A0A7S3JXY8</accession>
<feature type="region of interest" description="Disordered" evidence="1">
    <location>
        <begin position="143"/>
        <end position="201"/>
    </location>
</feature>
<name>A0A7S3JXY8_9STRA</name>
<gene>
    <name evidence="2" type="ORF">ALAG00032_LOCUS7201</name>
</gene>
<dbReference type="AlphaFoldDB" id="A0A7S3JXY8"/>
<proteinExistence type="predicted"/>
<reference evidence="2" key="1">
    <citation type="submission" date="2021-01" db="EMBL/GenBank/DDBJ databases">
        <authorList>
            <person name="Corre E."/>
            <person name="Pelletier E."/>
            <person name="Niang G."/>
            <person name="Scheremetjew M."/>
            <person name="Finn R."/>
            <person name="Kale V."/>
            <person name="Holt S."/>
            <person name="Cochrane G."/>
            <person name="Meng A."/>
            <person name="Brown T."/>
            <person name="Cohen L."/>
        </authorList>
    </citation>
    <scope>NUCLEOTIDE SEQUENCE</scope>
    <source>
        <strain evidence="2">CCMP1510</strain>
    </source>
</reference>
<feature type="region of interest" description="Disordered" evidence="1">
    <location>
        <begin position="38"/>
        <end position="58"/>
    </location>
</feature>